<dbReference type="Gene3D" id="1.10.10.10">
    <property type="entry name" value="Winged helix-like DNA-binding domain superfamily/Winged helix DNA-binding domain"/>
    <property type="match status" value="1"/>
</dbReference>
<keyword evidence="3" id="KW-0805">Transcription regulation</keyword>
<dbReference type="InterPro" id="IPR011006">
    <property type="entry name" value="CheY-like_superfamily"/>
</dbReference>
<dbReference type="PIRSF" id="PIRSF036625">
    <property type="entry name" value="GAF_ANTAR"/>
    <property type="match status" value="1"/>
</dbReference>
<dbReference type="Gene3D" id="3.30.450.40">
    <property type="match status" value="1"/>
</dbReference>
<dbReference type="InterPro" id="IPR005561">
    <property type="entry name" value="ANTAR"/>
</dbReference>
<comment type="caution">
    <text evidence="5">The sequence shown here is derived from an EMBL/GenBank/DDBJ whole genome shotgun (WGS) entry which is preliminary data.</text>
</comment>
<dbReference type="InterPro" id="IPR012074">
    <property type="entry name" value="GAF_ANTAR"/>
</dbReference>
<dbReference type="InterPro" id="IPR029016">
    <property type="entry name" value="GAF-like_dom_sf"/>
</dbReference>
<dbReference type="SUPFAM" id="SSF55781">
    <property type="entry name" value="GAF domain-like"/>
    <property type="match status" value="1"/>
</dbReference>
<dbReference type="SUPFAM" id="SSF52172">
    <property type="entry name" value="CheY-like"/>
    <property type="match status" value="1"/>
</dbReference>
<accession>A0A652YVH8</accession>
<dbReference type="InterPro" id="IPR003018">
    <property type="entry name" value="GAF"/>
</dbReference>
<dbReference type="GO" id="GO:0003723">
    <property type="term" value="F:RNA binding"/>
    <property type="evidence" value="ECO:0007669"/>
    <property type="project" value="InterPro"/>
</dbReference>
<dbReference type="GO" id="GO:0016301">
    <property type="term" value="F:kinase activity"/>
    <property type="evidence" value="ECO:0007669"/>
    <property type="project" value="UniProtKB-KW"/>
</dbReference>
<dbReference type="AlphaFoldDB" id="A0A652YVH8"/>
<dbReference type="Pfam" id="PF03861">
    <property type="entry name" value="ANTAR"/>
    <property type="match status" value="1"/>
</dbReference>
<dbReference type="PROSITE" id="PS50921">
    <property type="entry name" value="ANTAR"/>
    <property type="match status" value="1"/>
</dbReference>
<keyword evidence="1" id="KW-0808">Transferase</keyword>
<evidence type="ECO:0000256" key="3">
    <source>
        <dbReference type="ARBA" id="ARBA00023015"/>
    </source>
</evidence>
<protein>
    <submittedName>
        <fullName evidence="5">GAF domain-containing protein</fullName>
    </submittedName>
</protein>
<dbReference type="Pfam" id="PF13185">
    <property type="entry name" value="GAF_2"/>
    <property type="match status" value="1"/>
</dbReference>
<gene>
    <name evidence="5" type="ORF">FNL38_10151</name>
</gene>
<evidence type="ECO:0000256" key="2">
    <source>
        <dbReference type="ARBA" id="ARBA00022777"/>
    </source>
</evidence>
<sequence length="258" mass="27796">MKERSEDNVLDRALGEDIDPGELVEKLDALVTALSDVAARVGPGSATDALLERVCVRTVETISGADMAGVTLLSESGVPRTAASTDKAVLDVDFEQYVSGEGPCLEAARTRSVVRATVADSEVRWPTFTANLRGAGVQSFLSAPIWIYDRHAGALNIYSRGAHGFSEVDALILRVYTTSIEGLLRVSKEIEFAKHEIAGLNTAMKSRATIEQAKGILMAIHGFGSERAFDVLVKESQRKQQKLHVIAEEIVERAKATG</sequence>
<dbReference type="EMBL" id="VNIQ01000001">
    <property type="protein sequence ID" value="TYQ07686.1"/>
    <property type="molecule type" value="Genomic_DNA"/>
</dbReference>
<proteinExistence type="predicted"/>
<keyword evidence="2" id="KW-0418">Kinase</keyword>
<keyword evidence="4" id="KW-0804">Transcription</keyword>
<evidence type="ECO:0000313" key="5">
    <source>
        <dbReference type="EMBL" id="TYQ07686.1"/>
    </source>
</evidence>
<reference evidence="5" key="1">
    <citation type="submission" date="2019-07" db="EMBL/GenBank/DDBJ databases">
        <title>Genomic Encyclopedia of Type Strains, Phase IV (KMG-IV): sequencing the most valuable type-strain genomes for metagenomic binning, comparative biology and taxonomic classification.</title>
        <authorList>
            <person name="Goeker M."/>
        </authorList>
    </citation>
    <scope>NUCLEOTIDE SEQUENCE</scope>
    <source>
        <strain evidence="5">DSM 44596</strain>
    </source>
</reference>
<evidence type="ECO:0000256" key="1">
    <source>
        <dbReference type="ARBA" id="ARBA00022679"/>
    </source>
</evidence>
<evidence type="ECO:0000256" key="4">
    <source>
        <dbReference type="ARBA" id="ARBA00023163"/>
    </source>
</evidence>
<dbReference type="InterPro" id="IPR036388">
    <property type="entry name" value="WH-like_DNA-bd_sf"/>
</dbReference>
<dbReference type="SMART" id="SM01012">
    <property type="entry name" value="ANTAR"/>
    <property type="match status" value="1"/>
</dbReference>
<organism evidence="5">
    <name type="scientific">Nocardia globerula</name>
    <dbReference type="NCBI Taxonomy" id="1818"/>
    <lineage>
        <taxon>Bacteria</taxon>
        <taxon>Bacillati</taxon>
        <taxon>Actinomycetota</taxon>
        <taxon>Actinomycetes</taxon>
        <taxon>Mycobacteriales</taxon>
        <taxon>Nocardiaceae</taxon>
        <taxon>Nocardia</taxon>
    </lineage>
</organism>
<name>A0A652YVH8_NOCGL</name>